<organism evidence="1 2">
    <name type="scientific">Megavirus chiliensis</name>
    <dbReference type="NCBI Taxonomy" id="1094892"/>
    <lineage>
        <taxon>Viruses</taxon>
        <taxon>Varidnaviria</taxon>
        <taxon>Bamfordvirae</taxon>
        <taxon>Nucleocytoviricota</taxon>
        <taxon>Megaviricetes</taxon>
        <taxon>Imitervirales</taxon>
        <taxon>Mimiviridae</taxon>
        <taxon>Megamimivirinae</taxon>
        <taxon>Megavirus</taxon>
        <taxon>Megavirus chilense</taxon>
    </lineage>
</organism>
<accession>A0AAJ6MJV8</accession>
<evidence type="ECO:0000313" key="2">
    <source>
        <dbReference type="Proteomes" id="UP000202558"/>
    </source>
</evidence>
<keyword evidence="2" id="KW-1185">Reference proteome</keyword>
<proteinExistence type="predicted"/>
<name>A0AAJ6MJV8_9VIRU</name>
<reference evidence="1 2" key="1">
    <citation type="journal article" date="2011" name="Proc. Natl. Acad. Sci. U.S.A.">
        <title>Distant Mimivirus relative with a larger genome highlights the fundamental features of Megaviridae.</title>
        <authorList>
            <person name="Arslan D."/>
            <person name="Legendre M."/>
            <person name="Seltzer V."/>
            <person name="Abergel C."/>
            <person name="Claverie J.M."/>
        </authorList>
    </citation>
    <scope>NUCLEOTIDE SEQUENCE [LARGE SCALE GENOMIC DNA]</scope>
    <source>
        <strain evidence="1">Claverie Las Cruses</strain>
    </source>
</reference>
<gene>
    <name evidence="1" type="primary">mchi_38b</name>
</gene>
<evidence type="ECO:0000313" key="1">
    <source>
        <dbReference type="EMBL" id="WUG43809.1"/>
    </source>
</evidence>
<sequence length="34" mass="4131">MKILTENEEMAKLPELMLTNEYQNRNFQNDENDN</sequence>
<dbReference type="EMBL" id="JN258408">
    <property type="protein sequence ID" value="WUG43809.1"/>
    <property type="molecule type" value="Genomic_DNA"/>
</dbReference>
<protein>
    <submittedName>
        <fullName evidence="1">Uncharacterized protein</fullName>
    </submittedName>
</protein>
<dbReference type="Proteomes" id="UP000202558">
    <property type="component" value="Segment"/>
</dbReference>